<feature type="compositionally biased region" description="Polar residues" evidence="1">
    <location>
        <begin position="29"/>
        <end position="38"/>
    </location>
</feature>
<accession>A0A6J4VKK0</accession>
<proteinExistence type="predicted"/>
<protein>
    <submittedName>
        <fullName evidence="2">3'-to-5' exoribonuclease RNase R</fullName>
    </submittedName>
</protein>
<name>A0A6J4VKK0_9DEIN</name>
<reference evidence="2" key="1">
    <citation type="submission" date="2020-02" db="EMBL/GenBank/DDBJ databases">
        <authorList>
            <person name="Meier V. D."/>
        </authorList>
    </citation>
    <scope>NUCLEOTIDE SEQUENCE</scope>
    <source>
        <strain evidence="2">AVDCRST_MAG86</strain>
    </source>
</reference>
<sequence>MRSSALSIGSEANKRSGVNLSARPRESDNVNVQLSTGGFNVPTAKITTNPRGQHYLQNLYKSLRTSAKALPDAEAHRRVAEMDP</sequence>
<dbReference type="AlphaFoldDB" id="A0A6J4VKK0"/>
<evidence type="ECO:0000313" key="2">
    <source>
        <dbReference type="EMBL" id="CAA9576265.1"/>
    </source>
</evidence>
<evidence type="ECO:0000256" key="1">
    <source>
        <dbReference type="SAM" id="MobiDB-lite"/>
    </source>
</evidence>
<dbReference type="EMBL" id="CADCWP010000186">
    <property type="protein sequence ID" value="CAA9576265.1"/>
    <property type="molecule type" value="Genomic_DNA"/>
</dbReference>
<feature type="region of interest" description="Disordered" evidence="1">
    <location>
        <begin position="1"/>
        <end position="38"/>
    </location>
</feature>
<gene>
    <name evidence="2" type="ORF">AVDCRST_MAG86-2220</name>
</gene>
<organism evidence="2">
    <name type="scientific">uncultured Truepera sp</name>
    <dbReference type="NCBI Taxonomy" id="543023"/>
    <lineage>
        <taxon>Bacteria</taxon>
        <taxon>Thermotogati</taxon>
        <taxon>Deinococcota</taxon>
        <taxon>Deinococci</taxon>
        <taxon>Trueperales</taxon>
        <taxon>Trueperaceae</taxon>
        <taxon>Truepera</taxon>
        <taxon>environmental samples</taxon>
    </lineage>
</organism>